<gene>
    <name evidence="5" type="ORF">TRIHO_30320</name>
</gene>
<evidence type="ECO:0000256" key="1">
    <source>
        <dbReference type="ARBA" id="ARBA00004196"/>
    </source>
</evidence>
<protein>
    <submittedName>
        <fullName evidence="5">Imelysin</fullName>
    </submittedName>
</protein>
<keyword evidence="6" id="KW-1185">Reference proteome</keyword>
<name>A0A132BUF2_9RHOB</name>
<comment type="caution">
    <text evidence="5">The sequence shown here is derived from an EMBL/GenBank/DDBJ whole genome shotgun (WGS) entry which is preliminary data.</text>
</comment>
<dbReference type="RefSeq" id="WP_068245463.1">
    <property type="nucleotide sequence ID" value="NZ_LPUY01000079.1"/>
</dbReference>
<comment type="subcellular location">
    <subcellularLocation>
        <location evidence="1">Cell envelope</location>
    </subcellularLocation>
</comment>
<organism evidence="5 6">
    <name type="scientific">Tritonibacter horizontis</name>
    <dbReference type="NCBI Taxonomy" id="1768241"/>
    <lineage>
        <taxon>Bacteria</taxon>
        <taxon>Pseudomonadati</taxon>
        <taxon>Pseudomonadota</taxon>
        <taxon>Alphaproteobacteria</taxon>
        <taxon>Rhodobacterales</taxon>
        <taxon>Paracoccaceae</taxon>
        <taxon>Tritonibacter</taxon>
    </lineage>
</organism>
<dbReference type="EMBL" id="LPUY01000079">
    <property type="protein sequence ID" value="KUP92015.1"/>
    <property type="molecule type" value="Genomic_DNA"/>
</dbReference>
<evidence type="ECO:0000256" key="3">
    <source>
        <dbReference type="SAM" id="SignalP"/>
    </source>
</evidence>
<feature type="chain" id="PRO_5007288526" evidence="3">
    <location>
        <begin position="19"/>
        <end position="342"/>
    </location>
</feature>
<dbReference type="InterPro" id="IPR018976">
    <property type="entry name" value="Imelysin-like"/>
</dbReference>
<keyword evidence="2 3" id="KW-0732">Signal</keyword>
<dbReference type="AlphaFoldDB" id="A0A132BUF2"/>
<evidence type="ECO:0000256" key="2">
    <source>
        <dbReference type="ARBA" id="ARBA00022729"/>
    </source>
</evidence>
<reference evidence="5 6" key="1">
    <citation type="submission" date="2015-12" db="EMBL/GenBank/DDBJ databases">
        <title>Genome sequence of the marine Rhodobacteraceae strain O3.65, Candidatus Tritonibacter horizontis.</title>
        <authorList>
            <person name="Poehlein A."/>
            <person name="Giebel H.A."/>
            <person name="Voget S."/>
            <person name="Brinkhoff T."/>
        </authorList>
    </citation>
    <scope>NUCLEOTIDE SEQUENCE [LARGE SCALE GENOMIC DNA]</scope>
    <source>
        <strain evidence="5 6">O3.65</strain>
    </source>
</reference>
<dbReference type="PROSITE" id="PS51257">
    <property type="entry name" value="PROKAR_LIPOPROTEIN"/>
    <property type="match status" value="1"/>
</dbReference>
<dbReference type="InterPro" id="IPR034984">
    <property type="entry name" value="Imelysin-like_IPPA"/>
</dbReference>
<dbReference type="Gene3D" id="1.20.1420.20">
    <property type="entry name" value="M75 peptidase, HXXE motif"/>
    <property type="match status" value="1"/>
</dbReference>
<feature type="domain" description="Imelysin-like" evidence="4">
    <location>
        <begin position="35"/>
        <end position="319"/>
    </location>
</feature>
<evidence type="ECO:0000313" key="5">
    <source>
        <dbReference type="EMBL" id="KUP92015.1"/>
    </source>
</evidence>
<dbReference type="Proteomes" id="UP000068382">
    <property type="component" value="Unassembled WGS sequence"/>
</dbReference>
<dbReference type="GO" id="GO:0030313">
    <property type="term" value="C:cell envelope"/>
    <property type="evidence" value="ECO:0007669"/>
    <property type="project" value="UniProtKB-SubCell"/>
</dbReference>
<dbReference type="CDD" id="cd14659">
    <property type="entry name" value="Imelysin-like_IPPA"/>
    <property type="match status" value="1"/>
</dbReference>
<feature type="signal peptide" evidence="3">
    <location>
        <begin position="1"/>
        <end position="18"/>
    </location>
</feature>
<dbReference type="Pfam" id="PF09375">
    <property type="entry name" value="Peptidase_M75"/>
    <property type="match status" value="1"/>
</dbReference>
<evidence type="ECO:0000313" key="6">
    <source>
        <dbReference type="Proteomes" id="UP000068382"/>
    </source>
</evidence>
<dbReference type="PATRIC" id="fig|1768241.3.peg.3172"/>
<accession>A0A132BUF2</accession>
<dbReference type="InterPro" id="IPR038352">
    <property type="entry name" value="Imelysin_sf"/>
</dbReference>
<dbReference type="OrthoDB" id="5729110at2"/>
<proteinExistence type="predicted"/>
<sequence length="342" mass="37137">MRPIAPFAAALCFGLACAATAGADALTDRVVDHHILPTYTRLAQETAAFAEVAQQDCAPTSPVLEEAWGRAFDAWVAASHLRFGPSEVDNRAFAIAFWPDSRSKTPKALRSLLLDRDPVVETATEFATASIAVRGFYTLEYLLHDPDYADLGTAAYRCALIRAVSGDLSANAAAILTDWQDDFAAALQRPDQQANPRYRTDTEVHQELFKALTTGLEILADMRLGRPLGTFEQPRPNRAEAYRSGRSLRHVQIQLAALRDLARLLTAGDPALQAQLAGAFDKADRHAEALSDDPIFAGVTDPQQRFRIEALQQDVHDIKTIAATKIGPSLGVEAGFNALDGD</sequence>
<evidence type="ECO:0000259" key="4">
    <source>
        <dbReference type="Pfam" id="PF09375"/>
    </source>
</evidence>